<evidence type="ECO:0000313" key="3">
    <source>
        <dbReference type="Proteomes" id="UP000253664"/>
    </source>
</evidence>
<feature type="compositionally biased region" description="Pro residues" evidence="1">
    <location>
        <begin position="59"/>
        <end position="77"/>
    </location>
</feature>
<feature type="compositionally biased region" description="Polar residues" evidence="1">
    <location>
        <begin position="133"/>
        <end position="144"/>
    </location>
</feature>
<protein>
    <submittedName>
        <fullName evidence="2">Uncharacterized protein</fullName>
    </submittedName>
</protein>
<feature type="compositionally biased region" description="Low complexity" evidence="1">
    <location>
        <begin position="145"/>
        <end position="156"/>
    </location>
</feature>
<comment type="caution">
    <text evidence="2">The sequence shown here is derived from an EMBL/GenBank/DDBJ whole genome shotgun (WGS) entry which is preliminary data.</text>
</comment>
<proteinExistence type="predicted"/>
<dbReference type="AlphaFoldDB" id="A0A367LKW2"/>
<name>A0A367LKW2_9HYPO</name>
<accession>A0A367LKW2</accession>
<dbReference type="OrthoDB" id="3439480at2759"/>
<keyword evidence="3" id="KW-1185">Reference proteome</keyword>
<dbReference type="Proteomes" id="UP000253664">
    <property type="component" value="Unassembled WGS sequence"/>
</dbReference>
<dbReference type="EMBL" id="LKCN02000003">
    <property type="protein sequence ID" value="RCI15030.1"/>
    <property type="molecule type" value="Genomic_DNA"/>
</dbReference>
<feature type="compositionally biased region" description="Basic residues" evidence="1">
    <location>
        <begin position="201"/>
        <end position="220"/>
    </location>
</feature>
<evidence type="ECO:0000256" key="1">
    <source>
        <dbReference type="SAM" id="MobiDB-lite"/>
    </source>
</evidence>
<feature type="region of interest" description="Disordered" evidence="1">
    <location>
        <begin position="59"/>
        <end position="222"/>
    </location>
</feature>
<feature type="compositionally biased region" description="Basic and acidic residues" evidence="1">
    <location>
        <begin position="80"/>
        <end position="94"/>
    </location>
</feature>
<feature type="region of interest" description="Disordered" evidence="1">
    <location>
        <begin position="256"/>
        <end position="276"/>
    </location>
</feature>
<feature type="compositionally biased region" description="Low complexity" evidence="1">
    <location>
        <begin position="186"/>
        <end position="196"/>
    </location>
</feature>
<dbReference type="STRING" id="1330021.A0A367LKW2"/>
<sequence length="342" mass="39487">MCTTNSWTYVYPDGRRRDSNQRVTLCAASRHGQPCANNRLLKHPEIIMPMAAYPAAPIPLQQPPPLPPYHWLPPTPPIDDSDRVRRRSTSDNRRSGGGGGGGGGGTAHRQPSGRRLSSRDRVVLVENPPSARTPPQTYSTPHTAPSSPRFTSSSRPVIVDERQQLPDDDSSSPSRHRYRQHRRDSSASSRDSSMRPSSRDSHHHHHHHHHRHHRHHHRRLSSNGSNYILETETEARQRRQLRTRQRIIEANAEIAGRPPVPLAPTPRRRSSTYDDARETELVETLRRLDLEERRLVQRVEEDERLRMGRLRERMELPRRRSTVGPGARRHRVVYDDGIYRWE</sequence>
<feature type="compositionally biased region" description="Gly residues" evidence="1">
    <location>
        <begin position="95"/>
        <end position="106"/>
    </location>
</feature>
<reference evidence="2 3" key="1">
    <citation type="journal article" date="2015" name="BMC Genomics">
        <title>Insights from the genome of Ophiocordyceps polyrhachis-furcata to pathogenicity and host specificity in insect fungi.</title>
        <authorList>
            <person name="Wichadakul D."/>
            <person name="Kobmoo N."/>
            <person name="Ingsriswang S."/>
            <person name="Tangphatsornruang S."/>
            <person name="Chantasingh D."/>
            <person name="Luangsa-ard J.J."/>
            <person name="Eurwilaichitr L."/>
        </authorList>
    </citation>
    <scope>NUCLEOTIDE SEQUENCE [LARGE SCALE GENOMIC DNA]</scope>
    <source>
        <strain evidence="2 3">BCC 54312</strain>
    </source>
</reference>
<evidence type="ECO:0000313" key="2">
    <source>
        <dbReference type="EMBL" id="RCI15030.1"/>
    </source>
</evidence>
<gene>
    <name evidence="2" type="ORF">L249_6678</name>
</gene>
<organism evidence="2 3">
    <name type="scientific">Ophiocordyceps polyrhachis-furcata BCC 54312</name>
    <dbReference type="NCBI Taxonomy" id="1330021"/>
    <lineage>
        <taxon>Eukaryota</taxon>
        <taxon>Fungi</taxon>
        <taxon>Dikarya</taxon>
        <taxon>Ascomycota</taxon>
        <taxon>Pezizomycotina</taxon>
        <taxon>Sordariomycetes</taxon>
        <taxon>Hypocreomycetidae</taxon>
        <taxon>Hypocreales</taxon>
        <taxon>Ophiocordycipitaceae</taxon>
        <taxon>Ophiocordyceps</taxon>
    </lineage>
</organism>